<comment type="caution">
    <text evidence="5">The sequence shown here is derived from an EMBL/GenBank/DDBJ whole genome shotgun (WGS) entry which is preliminary data.</text>
</comment>
<dbReference type="Gene3D" id="3.30.70.270">
    <property type="match status" value="1"/>
</dbReference>
<dbReference type="InterPro" id="IPR043128">
    <property type="entry name" value="Rev_trsase/Diguanyl_cyclase"/>
</dbReference>
<dbReference type="PROSITE" id="PS50011">
    <property type="entry name" value="PROTEIN_KINASE_DOM"/>
    <property type="match status" value="1"/>
</dbReference>
<name>A0ABS0ZCM3_9GAMM</name>
<feature type="domain" description="Protein kinase" evidence="3">
    <location>
        <begin position="1"/>
        <end position="382"/>
    </location>
</feature>
<dbReference type="Gene3D" id="1.10.510.10">
    <property type="entry name" value="Transferase(Phosphotransferase) domain 1"/>
    <property type="match status" value="1"/>
</dbReference>
<dbReference type="InterPro" id="IPR053159">
    <property type="entry name" value="Hybrid_Histidine_Kinase"/>
</dbReference>
<protein>
    <submittedName>
        <fullName evidence="5">Diguanylate cyclase</fullName>
    </submittedName>
</protein>
<dbReference type="InterPro" id="IPR027417">
    <property type="entry name" value="P-loop_NTPase"/>
</dbReference>
<comment type="subcellular location">
    <subcellularLocation>
        <location evidence="1">Membrane</location>
        <topology evidence="1">Single-pass membrane protein</topology>
    </subcellularLocation>
</comment>
<dbReference type="NCBIfam" id="TIGR00254">
    <property type="entry name" value="GGDEF"/>
    <property type="match status" value="1"/>
</dbReference>
<evidence type="ECO:0000259" key="4">
    <source>
        <dbReference type="PROSITE" id="PS50887"/>
    </source>
</evidence>
<dbReference type="InterPro" id="IPR029787">
    <property type="entry name" value="Nucleotide_cyclase"/>
</dbReference>
<dbReference type="EMBL" id="JAEMUH010000011">
    <property type="protein sequence ID" value="MBJ7551434.1"/>
    <property type="molecule type" value="Genomic_DNA"/>
</dbReference>
<sequence length="1645" mass="187185">MDSNLFFTANKYAKFYRVKSTNKTRFYKQLTHLQHGLPLLEALRHEHILLNRIRHPFIEKAIGITSIDNITLLELEYFEGEPLDAWIQSKQIPLNEALNAAIQITEAVNFIHNSGYIHYNLSTDSILLSLQPTQVRICRLSYAVAHNDRLVKNQRTFPSQNSDFLAPETKVGESVFANEQIDIYALGQVFDRLIKSSRDILQGQQGTSISTDKILEKLGNITARMKANTQSERYQDLSSVMVDLKICYEALQDSTPLPDFEIDQCSFSTKVFHYLLADRQPQLNELCQLLEMDKGTHNSQYIYVHGPSGIGKSSFIKTALSTQSQKLLYASIKFDQYQSVIPLEPFFSLLRTLIKHVLLQTPDSLFEIKQYLNRELSVYSGLLAQRIPELSFLIDVSNSTSQLQAKESKAFFQRSIIIILNAITKFSKPVCLFLDDIQWADNSTFAWLEESYDQLQRCSIIFAYRDTSSDLSDRHKQHIVSLKGLPIQQNTIQLDPISKGTLFNTIEKQGQLSANLAEKWTQDILLKTQGNPFFVQEYLKQAQDKGFIYLNLKNGDWLFESNQLKQIPISNNVFEVLSQRFNELAADQQELLSIASCIGAIIPTQILEALLPQVDMSNLIERSINSGWLVPIDSETESVRFAHDRLQQAAHNALSNASAQQHHFDIAQYYAKITLSNEALLKCVHHFHLSMPLVKTDKLKADIAKLNMLAAKEAKQRGDFELAYQCVKRASKLFSVAAPHLLNSQVHQELGECCHLFGLTEEAEQHLKNALKASEDLLERTVIFDLLIKLNTDIGQYNEAYAVGRDALEELGVKIPATFTPPLLIPTLAKLTWQLKGKSTVDLFELPRAEDQKIIAIISLLSAMQKAAYQIRPELCVYLAARQVGLSIQYGNTPEAAIGYMVFGVIFQCGILGRRQAGVDYGQLSLALLEKYEAKRLVSEVSFVYGYFGHSWSFPTLETEGLWKNAVSQGTLVGDWFHVACARVGLIQHKLMRGASLDECLADCHLAINDLQRHNAHYHKELLLAIKQLILRIKFRPECHQELWSEDSLIEHENRLLTQGAKHFAHMYFINKMALGFLQDNLAIAEDALVKAKSCLKDSKGLLHSSEHLFLETLITLRKAAKKQVTVSKAIHKLRQAIKRFERFNARCSDNFLDRLLFLKAELSYLLGESPKAFKLYQDSSHIAGLQGHLNIQFLIHIQLSRKYEDSNQRIAAHSHQNRAYELGCKWGIFGEEQDWASILLPNASLNQSITKLAQSTEVIAQTRRLDQLMEQVIQIMKASTGAKRVVLLIEEQHELKIAADSNLEEHSHHPVLNTPAPFKGKLPAPIIHYIYSAKEAQIIENATIDSLFQADDYISEHNVLSVLCAPLMLQGQLKGAIYLENNDTPGAFNHQHLDFIYFLRGQIAISIENTRVYQTLEDRVAKRTQDIEEQKQALQNQNQTIQHLNQELERENLDRRQIQEELYRANQQLEKLALTDVLTQLPNRRYFDSFFDTQKLICQQNNQPLAIILCDVDYFKRYNDRYGHESGDLCLKDVAACFQSQLLSERDLAARIGGEEFIVVLANHSQEEVKRLTDEIHHTLAAKQITHESSDVKPFVTMSIGVSYCKNSDTFNSLFKQADEALYQAKHQGRNQTVMYSEISETAS</sequence>
<dbReference type="Pfam" id="PF13191">
    <property type="entry name" value="AAA_16"/>
    <property type="match status" value="1"/>
</dbReference>
<dbReference type="Proteomes" id="UP000598488">
    <property type="component" value="Unassembled WGS sequence"/>
</dbReference>
<dbReference type="PROSITE" id="PS50887">
    <property type="entry name" value="GGDEF"/>
    <property type="match status" value="1"/>
</dbReference>
<dbReference type="Gene3D" id="3.30.450.40">
    <property type="match status" value="1"/>
</dbReference>
<dbReference type="Pfam" id="PF00069">
    <property type="entry name" value="Pkinase"/>
    <property type="match status" value="1"/>
</dbReference>
<accession>A0ABS0ZCM3</accession>
<dbReference type="InterPro" id="IPR011990">
    <property type="entry name" value="TPR-like_helical_dom_sf"/>
</dbReference>
<feature type="domain" description="GGDEF" evidence="4">
    <location>
        <begin position="1504"/>
        <end position="1639"/>
    </location>
</feature>
<dbReference type="PANTHER" id="PTHR43642">
    <property type="entry name" value="HYBRID SIGNAL TRANSDUCTION HISTIDINE KINASE G"/>
    <property type="match status" value="1"/>
</dbReference>
<dbReference type="PANTHER" id="PTHR43642:SF1">
    <property type="entry name" value="HYBRID SIGNAL TRANSDUCTION HISTIDINE KINASE G"/>
    <property type="match status" value="1"/>
</dbReference>
<dbReference type="RefSeq" id="WP_199463013.1">
    <property type="nucleotide sequence ID" value="NZ_JAEMUH010000011.1"/>
</dbReference>
<dbReference type="SUPFAM" id="SSF52540">
    <property type="entry name" value="P-loop containing nucleoside triphosphate hydrolases"/>
    <property type="match status" value="1"/>
</dbReference>
<dbReference type="CDD" id="cd01949">
    <property type="entry name" value="GGDEF"/>
    <property type="match status" value="1"/>
</dbReference>
<dbReference type="SUPFAM" id="SSF55073">
    <property type="entry name" value="Nucleotide cyclase"/>
    <property type="match status" value="1"/>
</dbReference>
<dbReference type="InterPro" id="IPR000160">
    <property type="entry name" value="GGDEF_dom"/>
</dbReference>
<dbReference type="InterPro" id="IPR000719">
    <property type="entry name" value="Prot_kinase_dom"/>
</dbReference>
<dbReference type="SUPFAM" id="SSF55781">
    <property type="entry name" value="GAF domain-like"/>
    <property type="match status" value="1"/>
</dbReference>
<dbReference type="InterPro" id="IPR041664">
    <property type="entry name" value="AAA_16"/>
</dbReference>
<dbReference type="InterPro" id="IPR029016">
    <property type="entry name" value="GAF-like_dom_sf"/>
</dbReference>
<organism evidence="5 6">
    <name type="scientific">Marinomonas ostreistagni</name>
    <dbReference type="NCBI Taxonomy" id="359209"/>
    <lineage>
        <taxon>Bacteria</taxon>
        <taxon>Pseudomonadati</taxon>
        <taxon>Pseudomonadota</taxon>
        <taxon>Gammaproteobacteria</taxon>
        <taxon>Oceanospirillales</taxon>
        <taxon>Oceanospirillaceae</taxon>
        <taxon>Marinomonas</taxon>
    </lineage>
</organism>
<evidence type="ECO:0000313" key="5">
    <source>
        <dbReference type="EMBL" id="MBJ7551434.1"/>
    </source>
</evidence>
<dbReference type="SMART" id="SM00065">
    <property type="entry name" value="GAF"/>
    <property type="match status" value="1"/>
</dbReference>
<dbReference type="SUPFAM" id="SSF48452">
    <property type="entry name" value="TPR-like"/>
    <property type="match status" value="1"/>
</dbReference>
<dbReference type="SMART" id="SM00220">
    <property type="entry name" value="S_TKc"/>
    <property type="match status" value="1"/>
</dbReference>
<dbReference type="InterPro" id="IPR003018">
    <property type="entry name" value="GAF"/>
</dbReference>
<dbReference type="Gene3D" id="1.25.40.10">
    <property type="entry name" value="Tetratricopeptide repeat domain"/>
    <property type="match status" value="1"/>
</dbReference>
<dbReference type="SMART" id="SM00267">
    <property type="entry name" value="GGDEF"/>
    <property type="match status" value="1"/>
</dbReference>
<dbReference type="InterPro" id="IPR011009">
    <property type="entry name" value="Kinase-like_dom_sf"/>
</dbReference>
<evidence type="ECO:0000313" key="6">
    <source>
        <dbReference type="Proteomes" id="UP000598488"/>
    </source>
</evidence>
<dbReference type="Pfam" id="PF01590">
    <property type="entry name" value="GAF"/>
    <property type="match status" value="1"/>
</dbReference>
<dbReference type="Gene3D" id="3.40.50.300">
    <property type="entry name" value="P-loop containing nucleotide triphosphate hydrolases"/>
    <property type="match status" value="1"/>
</dbReference>
<evidence type="ECO:0000256" key="2">
    <source>
        <dbReference type="SAM" id="Coils"/>
    </source>
</evidence>
<dbReference type="SUPFAM" id="SSF56112">
    <property type="entry name" value="Protein kinase-like (PK-like)"/>
    <property type="match status" value="1"/>
</dbReference>
<dbReference type="Pfam" id="PF00990">
    <property type="entry name" value="GGDEF"/>
    <property type="match status" value="1"/>
</dbReference>
<proteinExistence type="predicted"/>
<feature type="coiled-coil region" evidence="2">
    <location>
        <begin position="1414"/>
        <end position="1476"/>
    </location>
</feature>
<reference evidence="5 6" key="1">
    <citation type="submission" date="2020-12" db="EMBL/GenBank/DDBJ databases">
        <title>Comparative genome analysis of fungal antagonists Marinomonas ostreistagni 398 and M. spartinae 468.</title>
        <authorList>
            <person name="Fields J.L."/>
            <person name="Mavrodi O.V."/>
            <person name="Biber P.D."/>
            <person name="Indest K.J."/>
            <person name="Mavrodi D.V."/>
        </authorList>
    </citation>
    <scope>NUCLEOTIDE SEQUENCE [LARGE SCALE GENOMIC DNA]</scope>
    <source>
        <strain evidence="5 6">USM7</strain>
    </source>
</reference>
<evidence type="ECO:0000259" key="3">
    <source>
        <dbReference type="PROSITE" id="PS50011"/>
    </source>
</evidence>
<keyword evidence="2" id="KW-0175">Coiled coil</keyword>
<evidence type="ECO:0000256" key="1">
    <source>
        <dbReference type="ARBA" id="ARBA00004167"/>
    </source>
</evidence>
<gene>
    <name evidence="5" type="ORF">JHD44_12140</name>
</gene>
<keyword evidence="6" id="KW-1185">Reference proteome</keyword>